<protein>
    <submittedName>
        <fullName evidence="1">Uncharacterized protein</fullName>
    </submittedName>
</protein>
<accession>A0A0D8IDL7</accession>
<dbReference type="Pfam" id="PF11823">
    <property type="entry name" value="Se_S_carrier"/>
    <property type="match status" value="1"/>
</dbReference>
<evidence type="ECO:0000313" key="1">
    <source>
        <dbReference type="EMBL" id="AKL95208.1"/>
    </source>
</evidence>
<evidence type="ECO:0000313" key="2">
    <source>
        <dbReference type="Proteomes" id="UP000035704"/>
    </source>
</evidence>
<dbReference type="EMBL" id="CP009687">
    <property type="protein sequence ID" value="AKL95208.1"/>
    <property type="molecule type" value="Genomic_DNA"/>
</dbReference>
<dbReference type="InterPro" id="IPR021778">
    <property type="entry name" value="Se/S_carrier-like"/>
</dbReference>
<organism evidence="1 2">
    <name type="scientific">Clostridium aceticum</name>
    <dbReference type="NCBI Taxonomy" id="84022"/>
    <lineage>
        <taxon>Bacteria</taxon>
        <taxon>Bacillati</taxon>
        <taxon>Bacillota</taxon>
        <taxon>Clostridia</taxon>
        <taxon>Eubacteriales</taxon>
        <taxon>Clostridiaceae</taxon>
        <taxon>Clostridium</taxon>
    </lineage>
</organism>
<gene>
    <name evidence="1" type="ORF">CACET_c17600</name>
</gene>
<dbReference type="AlphaFoldDB" id="A0A0D8IDL7"/>
<dbReference type="PATRIC" id="fig|84022.5.peg.3217"/>
<proteinExistence type="predicted"/>
<dbReference type="RefSeq" id="WP_044823928.1">
    <property type="nucleotide sequence ID" value="NZ_CP009687.1"/>
</dbReference>
<reference evidence="1 2" key="1">
    <citation type="submission" date="2014-10" db="EMBL/GenBank/DDBJ databases">
        <title>Genome sequence of Clostridium aceticum DSM 1496.</title>
        <authorList>
            <person name="Poehlein A."/>
            <person name="Schiel-Bengelsdorf B."/>
            <person name="Gottschalk G."/>
            <person name="Duerre P."/>
            <person name="Daniel R."/>
        </authorList>
    </citation>
    <scope>NUCLEOTIDE SEQUENCE [LARGE SCALE GENOMIC DNA]</scope>
    <source>
        <strain evidence="1 2">DSM 1496</strain>
    </source>
</reference>
<keyword evidence="2" id="KW-1185">Reference proteome</keyword>
<dbReference type="Proteomes" id="UP000035704">
    <property type="component" value="Chromosome"/>
</dbReference>
<dbReference type="KEGG" id="cace:CACET_c17600"/>
<name>A0A0D8IDL7_9CLOT</name>
<sequence>MQQKSIVDKYYIAVFDSRNHAMQLHQHLRKARLDQFQLISTPCKIKAGCSYSIKFLNLEDAKKLMEEAEKIKKKVSSIYSAERVNKTRVLKKLKSI</sequence>
<dbReference type="OrthoDB" id="1708101at2"/>